<gene>
    <name evidence="1" type="ORF">MSG28_000539</name>
</gene>
<name>A0ACC0K1A7_CHOFU</name>
<proteinExistence type="predicted"/>
<dbReference type="Proteomes" id="UP001064048">
    <property type="component" value="Chromosome Z"/>
</dbReference>
<keyword evidence="2" id="KW-1185">Reference proteome</keyword>
<accession>A0ACC0K1A7</accession>
<sequence length="2088" mass="234499">MTSEGEADKTTEFVRRRKLRLQQVREQSKDIAKLIRQRAKIEKLRQVVELDANQEKDYLQRQEKVVKKLEELYSKGLQNFGTSHKDASGLKQPGGRHHFICIGNILEKTDLSRLRGKEAAAELKRSKQQKLDEQKKTLDRKIQAREAANIISREKSTTAASKLSTKSSTNKLSEVSKSDGKIETAHKSSSEISGDNAGDKVVTRNDMGTQWDTEILPLEWEPNIPALPIPKDDSNKESMCIDTENNTEKKKRPNLFALSDEMPSSLRGSCYPIIINEPAKPSLTLVSEYIQNRALRLRETPVSNSNKKNSADLQNLKQTILRTRSLRAEGSAFSNICHVLEGQVIPVPTWHAEPSCQHHSPNILHHKQNFIQRRQPVNVTNSQIKFFDSRPELARSPVTRQTRPLSNKFSAYQNRSATPKNAERPLRGNSSENIFTKKKSVTMYNHITKDTRDVPFADEQIVVRDMHSNKDAYIEALSEAASNTEEKQNKKLQDVSTKIAVTRQSVEKEYKDTMAFLNGLPKSKGLSTKPIKNAYKDDYRLNQQKENRQKILQQEFKNMEKEASQQRYSGCKSKSTIPGRKQCRHSKSPTAANMNDQFIERDFQYSWMPVPESDGNLAVHTIPTNVKEGKSGNNVKFSKVDSYHEYRSRHKHTPPTKDTGSHDKKSNKRVVEAVIIQHKPDDSSSGSSIASDNSSAEDITFDSNLNKYIDDNKSNDQLTDAERIIIYKILDNKKRRNDKMPRKSKVNDVIQQNGIDKDKITKSTQNENVSKVEPPRLIAAAVANDQGPTPFDELGEGIYKIENEKQKIGVSHKCKCNNISRCKSYSPIIHPSTNTSAASFKTATNIKTNNKHQEDKYIKVIDEGMKEKGNFYIGATGFLKDDAYEVVIQLRKKDTNKEEVKKYEDDIVTREKPASDKEKNTKEVLISTTECVEDGNGKVTNGSTNCYTEPSGNPKTSGSNCDLIIEDATTAESALQMDERIHCSKTVEPNNVIPPVTTQCAFTMHDRSVITPFRDSYVIPCHVPKSDAIPRPATSSYTQTTPSSPNPRPVFIHMSSSTSTAYMSPPEVVLPNFFKRGYESCNETHKNAGLRERSRKFSGQRPNSDERSRCWCTRCLHAANTYSNKIYTDMRINQTKTPPNTARSFVTEYDYFNTYKKGSTHSSPSSRQYRRCHNCKTKCHSKLCCKHLSHKNKYKEVPPRNTRSAAAYNKKSKIFLNSSKTSSQSYLNPMIKDYIKKLLSLNREGIKAIQIINQECSSVNTPASSIINVPSNTRSHKPSINLVKNQISLEQIKNIFKRQLLNHKIQGFHRHGPSTQKAGNKNKNKKKTVHKVKSLNICKKILTNSSETHFNRQPAPTSKTNIHDKNISPTTLKSRSTSLTSSENIESNEECIVEVLDKVGSSNNKLKILNKHPTTKVYEHKFKNQYQCEGTLAKKSNTGVSSSSTSPVSKVPSTIIESQTLRPINTSTQTSRTIGDEMNFMKLAEDKLHNMEKIADLTEKCTKRLSNLAKVLEEVRKNKSLAYSQISTSDSTDSDQKSDQAIIAANPEQQLPNLPVHVTGKNLEAAYESLLFGIPKPGYIESPLNTDSENEFSNNNNNEATPITPPLITTNVEYRNNNHPKYRTKPPPALLRMHLKRPEENVVPHELSTVIEVDSPLSVKLKNQSSNADNASQSNKHLTETRAEEKNDNLFADKEFQIPLAPSDSGVSNKSNIKILSTDSSEETKLQMMDLNQFNDIMLRPFISLQEYAQEYYGDNSNLKRESVPTNIGLIEDISSLHSDGSLPDVVAELLKRKLITEPFKFDTASNINSTTVSSESTLSVLALSRVRRNKTKTKVSANKENLTETSDTLSISSNPDLENAFKKLGMGWASSTLKKTKERLALSSSSNTSSSSLSQFKIKSSNKQDMPTIVTDSVSSVPNLSNKPIPERHSDTSKNAQQQTSLTNSMTVKEFLNKELAKKITFTNKTVRNDSHAEFVSLIETKIPDELKNSLHTIIGEISGDSEPSANNNRARTSTPVQIFKSPTYHSSSSSNISNGLFSNADDLSSVKLTSTSMRYHSASEKDELTIPNFSLKMRKGVSDCSKTDSC</sequence>
<comment type="caution">
    <text evidence="1">The sequence shown here is derived from an EMBL/GenBank/DDBJ whole genome shotgun (WGS) entry which is preliminary data.</text>
</comment>
<organism evidence="1 2">
    <name type="scientific">Choristoneura fumiferana</name>
    <name type="common">Spruce budworm moth</name>
    <name type="synonym">Archips fumiferana</name>
    <dbReference type="NCBI Taxonomy" id="7141"/>
    <lineage>
        <taxon>Eukaryota</taxon>
        <taxon>Metazoa</taxon>
        <taxon>Ecdysozoa</taxon>
        <taxon>Arthropoda</taxon>
        <taxon>Hexapoda</taxon>
        <taxon>Insecta</taxon>
        <taxon>Pterygota</taxon>
        <taxon>Neoptera</taxon>
        <taxon>Endopterygota</taxon>
        <taxon>Lepidoptera</taxon>
        <taxon>Glossata</taxon>
        <taxon>Ditrysia</taxon>
        <taxon>Tortricoidea</taxon>
        <taxon>Tortricidae</taxon>
        <taxon>Tortricinae</taxon>
        <taxon>Choristoneura</taxon>
    </lineage>
</organism>
<protein>
    <submittedName>
        <fullName evidence="1">Uncharacterized protein</fullName>
    </submittedName>
</protein>
<reference evidence="1 2" key="1">
    <citation type="journal article" date="2022" name="Genome Biol. Evol.">
        <title>The Spruce Budworm Genome: Reconstructing the Evolutionary History of Antifreeze Proteins.</title>
        <authorList>
            <person name="Beliveau C."/>
            <person name="Gagne P."/>
            <person name="Picq S."/>
            <person name="Vernygora O."/>
            <person name="Keeling C.I."/>
            <person name="Pinkney K."/>
            <person name="Doucet D."/>
            <person name="Wen F."/>
            <person name="Johnston J.S."/>
            <person name="Maaroufi H."/>
            <person name="Boyle B."/>
            <person name="Laroche J."/>
            <person name="Dewar K."/>
            <person name="Juretic N."/>
            <person name="Blackburn G."/>
            <person name="Nisole A."/>
            <person name="Brunet B."/>
            <person name="Brandao M."/>
            <person name="Lumley L."/>
            <person name="Duan J."/>
            <person name="Quan G."/>
            <person name="Lucarotti C.J."/>
            <person name="Roe A.D."/>
            <person name="Sperling F.A.H."/>
            <person name="Levesque R.C."/>
            <person name="Cusson M."/>
        </authorList>
    </citation>
    <scope>NUCLEOTIDE SEQUENCE [LARGE SCALE GENOMIC DNA]</scope>
    <source>
        <strain evidence="1">Glfc:IPQL:Cfum</strain>
    </source>
</reference>
<evidence type="ECO:0000313" key="1">
    <source>
        <dbReference type="EMBL" id="KAI8430176.1"/>
    </source>
</evidence>
<dbReference type="EMBL" id="CM046131">
    <property type="protein sequence ID" value="KAI8430176.1"/>
    <property type="molecule type" value="Genomic_DNA"/>
</dbReference>
<evidence type="ECO:0000313" key="2">
    <source>
        <dbReference type="Proteomes" id="UP001064048"/>
    </source>
</evidence>